<dbReference type="Pfam" id="PF10277">
    <property type="entry name" value="Frag1"/>
    <property type="match status" value="1"/>
</dbReference>
<protein>
    <recommendedName>
        <fullName evidence="3">CWH43-like N-terminal domain-containing protein</fullName>
    </recommendedName>
</protein>
<feature type="region of interest" description="Disordered" evidence="1">
    <location>
        <begin position="359"/>
        <end position="401"/>
    </location>
</feature>
<dbReference type="AlphaFoldDB" id="A0A0D2EDG9"/>
<dbReference type="InterPro" id="IPR019402">
    <property type="entry name" value="CWH43_N"/>
</dbReference>
<feature type="transmembrane region" description="Helical" evidence="2">
    <location>
        <begin position="240"/>
        <end position="258"/>
    </location>
</feature>
<reference evidence="4 5" key="1">
    <citation type="submission" date="2015-01" db="EMBL/GenBank/DDBJ databases">
        <title>The Genome Sequence of Capronia semiimmersa CBS27337.</title>
        <authorList>
            <consortium name="The Broad Institute Genomics Platform"/>
            <person name="Cuomo C."/>
            <person name="de Hoog S."/>
            <person name="Gorbushina A."/>
            <person name="Stielow B."/>
            <person name="Teixiera M."/>
            <person name="Abouelleil A."/>
            <person name="Chapman S.B."/>
            <person name="Priest M."/>
            <person name="Young S.K."/>
            <person name="Wortman J."/>
            <person name="Nusbaum C."/>
            <person name="Birren B."/>
        </authorList>
    </citation>
    <scope>NUCLEOTIDE SEQUENCE [LARGE SCALE GENOMIC DNA]</scope>
    <source>
        <strain evidence="4 5">CBS 27337</strain>
    </source>
</reference>
<keyword evidence="5" id="KW-1185">Reference proteome</keyword>
<feature type="transmembrane region" description="Helical" evidence="2">
    <location>
        <begin position="139"/>
        <end position="158"/>
    </location>
</feature>
<feature type="transmembrane region" description="Helical" evidence="2">
    <location>
        <begin position="270"/>
        <end position="298"/>
    </location>
</feature>
<keyword evidence="2" id="KW-1133">Transmembrane helix</keyword>
<evidence type="ECO:0000256" key="2">
    <source>
        <dbReference type="SAM" id="Phobius"/>
    </source>
</evidence>
<feature type="compositionally biased region" description="Polar residues" evidence="1">
    <location>
        <begin position="368"/>
        <end position="384"/>
    </location>
</feature>
<evidence type="ECO:0000259" key="3">
    <source>
        <dbReference type="Pfam" id="PF10277"/>
    </source>
</evidence>
<feature type="transmembrane region" description="Helical" evidence="2">
    <location>
        <begin position="196"/>
        <end position="219"/>
    </location>
</feature>
<evidence type="ECO:0000313" key="4">
    <source>
        <dbReference type="EMBL" id="KIW72347.1"/>
    </source>
</evidence>
<keyword evidence="2" id="KW-0812">Transmembrane</keyword>
<feature type="region of interest" description="Disordered" evidence="1">
    <location>
        <begin position="12"/>
        <end position="33"/>
    </location>
</feature>
<evidence type="ECO:0000256" key="1">
    <source>
        <dbReference type="SAM" id="MobiDB-lite"/>
    </source>
</evidence>
<sequence>MSPRPSFRVLNVSRESIPPPYTGPGTGETSTAANISKPAFVSPMAREGPSSRLSSTEALLPPRPPSRQGFFRRHLGLWRALPCGLAAIFWAAQMIYFLFYFTSRPAQEDGSWPRIGPSYAGFPFISCIGAVRELSFKSVSVLVAVLLWTGFGIDYVVGSRSPVGIWWRRGKLLLASTSSVFLIALSFASVDEHHDLHLIFTSFQIICMGSAKGCDWNLARLMRKRTPSNRFLNRSRRWKKVAATIASPCSIMAIIGIYGCSAKIENGKVIFSPVCWSLVSFAAPAEWILSWCWVIYLITVSYDGYHLDYTIHLLLTTPPPRTNRKSYGLAFWRRWTDRYLSSGERKEIWDDDREGLTATAGRLPNERGVSTPNTQVQRSTSDQLPQRARPYSTAGFHGEAPGETDISGILHDADSDVELGWLPPMMPGSVFGGNGYHQVSRSPNIGEA</sequence>
<feature type="domain" description="CWH43-like N-terminal" evidence="3">
    <location>
        <begin position="85"/>
        <end position="303"/>
    </location>
</feature>
<accession>A0A0D2EDG9</accession>
<feature type="transmembrane region" description="Helical" evidence="2">
    <location>
        <begin position="170"/>
        <end position="190"/>
    </location>
</feature>
<dbReference type="EMBL" id="KN846956">
    <property type="protein sequence ID" value="KIW72347.1"/>
    <property type="molecule type" value="Genomic_DNA"/>
</dbReference>
<proteinExistence type="predicted"/>
<dbReference type="Proteomes" id="UP000054266">
    <property type="component" value="Unassembled WGS sequence"/>
</dbReference>
<gene>
    <name evidence="4" type="ORF">PV04_00546</name>
</gene>
<keyword evidence="2" id="KW-0472">Membrane</keyword>
<name>A0A0D2EDG9_9EURO</name>
<organism evidence="4 5">
    <name type="scientific">Phialophora macrospora</name>
    <dbReference type="NCBI Taxonomy" id="1851006"/>
    <lineage>
        <taxon>Eukaryota</taxon>
        <taxon>Fungi</taxon>
        <taxon>Dikarya</taxon>
        <taxon>Ascomycota</taxon>
        <taxon>Pezizomycotina</taxon>
        <taxon>Eurotiomycetes</taxon>
        <taxon>Chaetothyriomycetidae</taxon>
        <taxon>Chaetothyriales</taxon>
        <taxon>Herpotrichiellaceae</taxon>
        <taxon>Phialophora</taxon>
    </lineage>
</organism>
<dbReference type="HOGENOM" id="CLU_611097_0_0_1"/>
<evidence type="ECO:0000313" key="5">
    <source>
        <dbReference type="Proteomes" id="UP000054266"/>
    </source>
</evidence>
<feature type="transmembrane region" description="Helical" evidence="2">
    <location>
        <begin position="77"/>
        <end position="101"/>
    </location>
</feature>